<protein>
    <submittedName>
        <fullName evidence="5">Gfo/Idh/MocA family protein</fullName>
    </submittedName>
</protein>
<dbReference type="Pfam" id="PF22725">
    <property type="entry name" value="GFO_IDH_MocA_C3"/>
    <property type="match status" value="1"/>
</dbReference>
<dbReference type="PANTHER" id="PTHR22604">
    <property type="entry name" value="OXIDOREDUCTASES"/>
    <property type="match status" value="1"/>
</dbReference>
<dbReference type="InterPro" id="IPR055170">
    <property type="entry name" value="GFO_IDH_MocA-like_dom"/>
</dbReference>
<keyword evidence="6" id="KW-1185">Reference proteome</keyword>
<dbReference type="PANTHER" id="PTHR22604:SF105">
    <property type="entry name" value="TRANS-1,2-DIHYDROBENZENE-1,2-DIOL DEHYDROGENASE"/>
    <property type="match status" value="1"/>
</dbReference>
<feature type="domain" description="Gfo/Idh/MocA-like oxidoreductase N-terminal" evidence="3">
    <location>
        <begin position="8"/>
        <end position="124"/>
    </location>
</feature>
<evidence type="ECO:0000259" key="4">
    <source>
        <dbReference type="Pfam" id="PF22725"/>
    </source>
</evidence>
<sequence>MTSPTPVRLGFVGAGGIVQRALAPAAHAAAGVVVQSAAARDRARAEAVQPAGRAYEGADGYRALVEADDVDLVYVALDNAGHLPWTLAALEAGKHVICEKPIGLTPAEVERMTDAARAADRLLVEAFWYRWHPRTRRLEQLLRQGALGPVRQVTAEFSFAGPKDADPAQHYRYDPARGGGGLYDVGCYALSLVHLVLGSRLDVVEARAELNGTGVDVDLGARLRVPGDAPLTGPGRVEPGAQAAISCGIAAPDSQVVTVTGEGATLAFGDPAFTALGMPVELTITTPDRAVRRESFAPVNPYQLMIEAVAARTRGEDAFVVDLGHSHEISQTTAAIQQAIAYAS</sequence>
<gene>
    <name evidence="5" type="ORF">ACIB24_14375</name>
</gene>
<dbReference type="RefSeq" id="WP_398281472.1">
    <property type="nucleotide sequence ID" value="NZ_JBITLV010000004.1"/>
</dbReference>
<keyword evidence="2" id="KW-0560">Oxidoreductase</keyword>
<evidence type="ECO:0000259" key="3">
    <source>
        <dbReference type="Pfam" id="PF01408"/>
    </source>
</evidence>
<dbReference type="Proteomes" id="UP001612915">
    <property type="component" value="Unassembled WGS sequence"/>
</dbReference>
<evidence type="ECO:0000256" key="1">
    <source>
        <dbReference type="ARBA" id="ARBA00010928"/>
    </source>
</evidence>
<dbReference type="SUPFAM" id="SSF55347">
    <property type="entry name" value="Glyceraldehyde-3-phosphate dehydrogenase-like, C-terminal domain"/>
    <property type="match status" value="1"/>
</dbReference>
<evidence type="ECO:0000256" key="2">
    <source>
        <dbReference type="ARBA" id="ARBA00023002"/>
    </source>
</evidence>
<dbReference type="InterPro" id="IPR036291">
    <property type="entry name" value="NAD(P)-bd_dom_sf"/>
</dbReference>
<dbReference type="Pfam" id="PF01408">
    <property type="entry name" value="GFO_IDH_MocA"/>
    <property type="match status" value="1"/>
</dbReference>
<evidence type="ECO:0000313" key="6">
    <source>
        <dbReference type="Proteomes" id="UP001612915"/>
    </source>
</evidence>
<dbReference type="SUPFAM" id="SSF51735">
    <property type="entry name" value="NAD(P)-binding Rossmann-fold domains"/>
    <property type="match status" value="1"/>
</dbReference>
<comment type="caution">
    <text evidence="5">The sequence shown here is derived from an EMBL/GenBank/DDBJ whole genome shotgun (WGS) entry which is preliminary data.</text>
</comment>
<dbReference type="Gene3D" id="3.30.360.10">
    <property type="entry name" value="Dihydrodipicolinate Reductase, domain 2"/>
    <property type="match status" value="1"/>
</dbReference>
<reference evidence="5 6" key="1">
    <citation type="submission" date="2024-10" db="EMBL/GenBank/DDBJ databases">
        <title>The Natural Products Discovery Center: Release of the First 8490 Sequenced Strains for Exploring Actinobacteria Biosynthetic Diversity.</title>
        <authorList>
            <person name="Kalkreuter E."/>
            <person name="Kautsar S.A."/>
            <person name="Yang D."/>
            <person name="Bader C.D."/>
            <person name="Teijaro C.N."/>
            <person name="Fluegel L."/>
            <person name="Davis C.M."/>
            <person name="Simpson J.R."/>
            <person name="Lauterbach L."/>
            <person name="Steele A.D."/>
            <person name="Gui C."/>
            <person name="Meng S."/>
            <person name="Li G."/>
            <person name="Viehrig K."/>
            <person name="Ye F."/>
            <person name="Su P."/>
            <person name="Kiefer A.F."/>
            <person name="Nichols A."/>
            <person name="Cepeda A.J."/>
            <person name="Yan W."/>
            <person name="Fan B."/>
            <person name="Jiang Y."/>
            <person name="Adhikari A."/>
            <person name="Zheng C.-J."/>
            <person name="Schuster L."/>
            <person name="Cowan T.M."/>
            <person name="Smanski M.J."/>
            <person name="Chevrette M.G."/>
            <person name="De Carvalho L.P.S."/>
            <person name="Shen B."/>
        </authorList>
    </citation>
    <scope>NUCLEOTIDE SEQUENCE [LARGE SCALE GENOMIC DNA]</scope>
    <source>
        <strain evidence="5 6">NPDC049639</strain>
    </source>
</reference>
<proteinExistence type="inferred from homology"/>
<accession>A0ABW8APF2</accession>
<comment type="similarity">
    <text evidence="1">Belongs to the Gfo/Idh/MocA family.</text>
</comment>
<dbReference type="EMBL" id="JBITLV010000004">
    <property type="protein sequence ID" value="MFI7588251.1"/>
    <property type="molecule type" value="Genomic_DNA"/>
</dbReference>
<name>A0ABW8APF2_9ACTN</name>
<dbReference type="InterPro" id="IPR050984">
    <property type="entry name" value="Gfo/Idh/MocA_domain"/>
</dbReference>
<dbReference type="InterPro" id="IPR000683">
    <property type="entry name" value="Gfo/Idh/MocA-like_OxRdtase_N"/>
</dbReference>
<feature type="domain" description="GFO/IDH/MocA-like oxidoreductase" evidence="4">
    <location>
        <begin position="136"/>
        <end position="266"/>
    </location>
</feature>
<organism evidence="5 6">
    <name type="scientific">Spongisporangium articulatum</name>
    <dbReference type="NCBI Taxonomy" id="3362603"/>
    <lineage>
        <taxon>Bacteria</taxon>
        <taxon>Bacillati</taxon>
        <taxon>Actinomycetota</taxon>
        <taxon>Actinomycetes</taxon>
        <taxon>Kineosporiales</taxon>
        <taxon>Kineosporiaceae</taxon>
        <taxon>Spongisporangium</taxon>
    </lineage>
</organism>
<evidence type="ECO:0000313" key="5">
    <source>
        <dbReference type="EMBL" id="MFI7588251.1"/>
    </source>
</evidence>
<dbReference type="Gene3D" id="3.40.50.720">
    <property type="entry name" value="NAD(P)-binding Rossmann-like Domain"/>
    <property type="match status" value="1"/>
</dbReference>